<reference evidence="1" key="1">
    <citation type="submission" date="2020-03" db="EMBL/GenBank/DDBJ databases">
        <title>The deep terrestrial virosphere.</title>
        <authorList>
            <person name="Holmfeldt K."/>
            <person name="Nilsson E."/>
            <person name="Simone D."/>
            <person name="Lopez-Fernandez M."/>
            <person name="Wu X."/>
            <person name="de Brujin I."/>
            <person name="Lundin D."/>
            <person name="Andersson A."/>
            <person name="Bertilsson S."/>
            <person name="Dopson M."/>
        </authorList>
    </citation>
    <scope>NUCLEOTIDE SEQUENCE</scope>
    <source>
        <strain evidence="1">MM415A08854</strain>
        <strain evidence="2">MM415B06109</strain>
        <strain evidence="3">TM448B06318</strain>
    </source>
</reference>
<gene>
    <name evidence="1" type="ORF">MM415A08854_0006</name>
    <name evidence="2" type="ORF">MM415B06109_0010</name>
    <name evidence="3" type="ORF">TM448B06318_0009</name>
</gene>
<name>A0A6M3JGE3_9ZZZZ</name>
<accession>A0A6M3JGE3</accession>
<dbReference type="EMBL" id="MT145153">
    <property type="protein sequence ID" value="QJI04155.1"/>
    <property type="molecule type" value="Genomic_DNA"/>
</dbReference>
<evidence type="ECO:0000313" key="1">
    <source>
        <dbReference type="EMBL" id="QJA68081.1"/>
    </source>
</evidence>
<sequence>MKYLNKSFSVYANQRTEPTCYTCGQEVKIGYRTKDGLKCKECYGETKKLHKIIQEVV</sequence>
<evidence type="ECO:0000313" key="3">
    <source>
        <dbReference type="EMBL" id="QJI04155.1"/>
    </source>
</evidence>
<dbReference type="EMBL" id="MT143505">
    <property type="protein sequence ID" value="QJA97568.1"/>
    <property type="molecule type" value="Genomic_DNA"/>
</dbReference>
<protein>
    <submittedName>
        <fullName evidence="1">Uncharacterized protein</fullName>
    </submittedName>
</protein>
<evidence type="ECO:0000313" key="2">
    <source>
        <dbReference type="EMBL" id="QJA97568.1"/>
    </source>
</evidence>
<organism evidence="1">
    <name type="scientific">viral metagenome</name>
    <dbReference type="NCBI Taxonomy" id="1070528"/>
    <lineage>
        <taxon>unclassified sequences</taxon>
        <taxon>metagenomes</taxon>
        <taxon>organismal metagenomes</taxon>
    </lineage>
</organism>
<dbReference type="EMBL" id="MT141584">
    <property type="protein sequence ID" value="QJA68081.1"/>
    <property type="molecule type" value="Genomic_DNA"/>
</dbReference>
<proteinExistence type="predicted"/>
<dbReference type="AlphaFoldDB" id="A0A6M3JGE3"/>